<dbReference type="VEuPathDB" id="VectorBase:AFAF013810"/>
<keyword evidence="2 4" id="KW-0863">Zinc-finger</keyword>
<dbReference type="InterPro" id="IPR002999">
    <property type="entry name" value="Tudor"/>
</dbReference>
<evidence type="ECO:0000256" key="3">
    <source>
        <dbReference type="ARBA" id="ARBA00022833"/>
    </source>
</evidence>
<dbReference type="CDD" id="cd20379">
    <property type="entry name" value="Tudor_dTUD-like"/>
    <property type="match status" value="1"/>
</dbReference>
<evidence type="ECO:0000313" key="8">
    <source>
        <dbReference type="EnsemblMetazoa" id="AFAF013810-PA"/>
    </source>
</evidence>
<dbReference type="GO" id="GO:0008270">
    <property type="term" value="F:zinc ion binding"/>
    <property type="evidence" value="ECO:0007669"/>
    <property type="project" value="UniProtKB-KW"/>
</dbReference>
<keyword evidence="3" id="KW-0862">Zinc</keyword>
<accession>A0A182QNM5</accession>
<dbReference type="STRING" id="69004.A0A182QNM5"/>
<evidence type="ECO:0000256" key="4">
    <source>
        <dbReference type="PROSITE-ProRule" id="PRU00134"/>
    </source>
</evidence>
<feature type="compositionally biased region" description="Basic and acidic residues" evidence="5">
    <location>
        <begin position="173"/>
        <end position="184"/>
    </location>
</feature>
<evidence type="ECO:0000259" key="6">
    <source>
        <dbReference type="PROSITE" id="PS50304"/>
    </source>
</evidence>
<feature type="region of interest" description="Disordered" evidence="5">
    <location>
        <begin position="93"/>
        <end position="187"/>
    </location>
</feature>
<evidence type="ECO:0000256" key="1">
    <source>
        <dbReference type="ARBA" id="ARBA00022723"/>
    </source>
</evidence>
<dbReference type="Pfam" id="PF00567">
    <property type="entry name" value="TUDOR"/>
    <property type="match status" value="2"/>
</dbReference>
<keyword evidence="1" id="KW-0479">Metal-binding</keyword>
<keyword evidence="9" id="KW-1185">Reference proteome</keyword>
<evidence type="ECO:0008006" key="10">
    <source>
        <dbReference type="Google" id="ProtNLM"/>
    </source>
</evidence>
<dbReference type="Gene3D" id="2.30.30.140">
    <property type="match status" value="2"/>
</dbReference>
<feature type="domain" description="Tudor" evidence="6">
    <location>
        <begin position="273"/>
        <end position="329"/>
    </location>
</feature>
<dbReference type="PANTHER" id="PTHR22948:SF76">
    <property type="entry name" value="FI20010P1-RELATED"/>
    <property type="match status" value="1"/>
</dbReference>
<name>A0A182QNM5_9DIPT</name>
<reference evidence="8" key="2">
    <citation type="submission" date="2020-05" db="UniProtKB">
        <authorList>
            <consortium name="EnsemblMetazoa"/>
        </authorList>
    </citation>
    <scope>IDENTIFICATION</scope>
    <source>
        <strain evidence="8">FAR1</strain>
    </source>
</reference>
<sequence>MATAIIPPTVTVPLLNCVSCNSQGAYLECCVCGSCFCSVDCQRKFWPQHKDVCMPRLILAPMFGRSVNLFQFPPPPIPQKSDVLVTKDPINNAASDLNTKKNVKLPQKEQANCAKVSETSKVEKTPRPPVPKNDAKQKPDLQTVSQQPLPGNGKTLHGVEGVSKSSPKPAESVSERVSKSEPETLKPSATSIALKLSAEKYAIKPEDAAVTSALQQAPFPEPGKTVKIAHVTDDKMYIYETGPGPNGEPNQFLTLIKKCIEHSYEVKSHLTVAPKVDDIVFAPFEGEYYRAVVTSIEGESVDVFYPDFGNTQVVAWKQLKEINDPRIKYAKIMTHPVWIDNISTFTPGIKRFIEALISSAEFVLTTVIEMPKTMIRMVEMRHAQEQYVLSDKLLALRSASSASKKAMAPKSPTKMTKLVVTNPITYKPVTVDELTPTDDIHGRGVEMVILNASSAITNNLLLVVMKSQYAQYEAMTKECQLYGQIDPNPYEPKENEICLINTKGTWHRAIVVGDDNGKNMQFYLVDISELVHVAGAAQVRRYPPGLTRKLYQTECILENCDTLLEAANGKQGNLANLCGKVFKGDLFKTDESSETMHVTIKSFMD</sequence>
<dbReference type="InterPro" id="IPR050621">
    <property type="entry name" value="Tudor_domain_containing"/>
</dbReference>
<dbReference type="SUPFAM" id="SSF63748">
    <property type="entry name" value="Tudor/PWWP/MBT"/>
    <property type="match status" value="1"/>
</dbReference>
<feature type="compositionally biased region" description="Polar residues" evidence="5">
    <location>
        <begin position="140"/>
        <end position="149"/>
    </location>
</feature>
<dbReference type="EMBL" id="AXCN02001565">
    <property type="status" value="NOT_ANNOTATED_CDS"/>
    <property type="molecule type" value="Genomic_DNA"/>
</dbReference>
<reference evidence="9" key="1">
    <citation type="submission" date="2014-01" db="EMBL/GenBank/DDBJ databases">
        <title>The Genome Sequence of Anopheles farauti FAR1 (V2).</title>
        <authorList>
            <consortium name="The Broad Institute Genomics Platform"/>
            <person name="Neafsey D.E."/>
            <person name="Besansky N."/>
            <person name="Howell P."/>
            <person name="Walton C."/>
            <person name="Young S.K."/>
            <person name="Zeng Q."/>
            <person name="Gargeya S."/>
            <person name="Fitzgerald M."/>
            <person name="Haas B."/>
            <person name="Abouelleil A."/>
            <person name="Allen A.W."/>
            <person name="Alvarado L."/>
            <person name="Arachchi H.M."/>
            <person name="Berlin A.M."/>
            <person name="Chapman S.B."/>
            <person name="Gainer-Dewar J."/>
            <person name="Goldberg J."/>
            <person name="Griggs A."/>
            <person name="Gujja S."/>
            <person name="Hansen M."/>
            <person name="Howarth C."/>
            <person name="Imamovic A."/>
            <person name="Ireland A."/>
            <person name="Larimer J."/>
            <person name="McCowan C."/>
            <person name="Murphy C."/>
            <person name="Pearson M."/>
            <person name="Poon T.W."/>
            <person name="Priest M."/>
            <person name="Roberts A."/>
            <person name="Saif S."/>
            <person name="Shea T."/>
            <person name="Sisk P."/>
            <person name="Sykes S."/>
            <person name="Wortman J."/>
            <person name="Nusbaum C."/>
            <person name="Birren B."/>
        </authorList>
    </citation>
    <scope>NUCLEOTIDE SEQUENCE [LARGE SCALE GENOMIC DNA]</scope>
    <source>
        <strain evidence="9">FAR1</strain>
    </source>
</reference>
<feature type="domain" description="MYND-type" evidence="7">
    <location>
        <begin position="17"/>
        <end position="53"/>
    </location>
</feature>
<dbReference type="SMART" id="SM00333">
    <property type="entry name" value="TUDOR"/>
    <property type="match status" value="1"/>
</dbReference>
<dbReference type="EnsemblMetazoa" id="AFAF013810-RA">
    <property type="protein sequence ID" value="AFAF013810-PA"/>
    <property type="gene ID" value="AFAF013810"/>
</dbReference>
<dbReference type="PROSITE" id="PS50865">
    <property type="entry name" value="ZF_MYND_2"/>
    <property type="match status" value="1"/>
</dbReference>
<evidence type="ECO:0000256" key="5">
    <source>
        <dbReference type="SAM" id="MobiDB-lite"/>
    </source>
</evidence>
<dbReference type="PROSITE" id="PS50304">
    <property type="entry name" value="TUDOR"/>
    <property type="match status" value="1"/>
</dbReference>
<dbReference type="AlphaFoldDB" id="A0A182QNM5"/>
<evidence type="ECO:0000313" key="9">
    <source>
        <dbReference type="Proteomes" id="UP000075886"/>
    </source>
</evidence>
<dbReference type="Proteomes" id="UP000075886">
    <property type="component" value="Unassembled WGS sequence"/>
</dbReference>
<dbReference type="InterPro" id="IPR002893">
    <property type="entry name" value="Znf_MYND"/>
</dbReference>
<evidence type="ECO:0000256" key="2">
    <source>
        <dbReference type="ARBA" id="ARBA00022771"/>
    </source>
</evidence>
<protein>
    <recommendedName>
        <fullName evidence="10">MYND-type domain-containing protein</fullName>
    </recommendedName>
</protein>
<dbReference type="PANTHER" id="PTHR22948">
    <property type="entry name" value="TUDOR DOMAIN CONTAINING PROTEIN"/>
    <property type="match status" value="1"/>
</dbReference>
<organism evidence="8 9">
    <name type="scientific">Anopheles farauti</name>
    <dbReference type="NCBI Taxonomy" id="69004"/>
    <lineage>
        <taxon>Eukaryota</taxon>
        <taxon>Metazoa</taxon>
        <taxon>Ecdysozoa</taxon>
        <taxon>Arthropoda</taxon>
        <taxon>Hexapoda</taxon>
        <taxon>Insecta</taxon>
        <taxon>Pterygota</taxon>
        <taxon>Neoptera</taxon>
        <taxon>Endopterygota</taxon>
        <taxon>Diptera</taxon>
        <taxon>Nematocera</taxon>
        <taxon>Culicoidea</taxon>
        <taxon>Culicidae</taxon>
        <taxon>Anophelinae</taxon>
        <taxon>Anopheles</taxon>
    </lineage>
</organism>
<evidence type="ECO:0000259" key="7">
    <source>
        <dbReference type="PROSITE" id="PS50865"/>
    </source>
</evidence>
<proteinExistence type="predicted"/>